<reference evidence="1 2" key="1">
    <citation type="journal article" date="2016" name="Genome Announc.">
        <title>Complete Genome and Plasmid Sequences for Rhodococcus fascians D188 and Draft Sequences for Rhodococcus Isolates PBTS 1 and PBTS 2.</title>
        <authorList>
            <person name="Stamler R.A."/>
            <person name="Vereecke D."/>
            <person name="Zhang Y."/>
            <person name="Schilkey F."/>
            <person name="Devitt N."/>
            <person name="Randall J.J."/>
        </authorList>
    </citation>
    <scope>NUCLEOTIDE SEQUENCE [LARGE SCALE GENOMIC DNA]</scope>
    <source>
        <strain evidence="1 2">PBTS2</strain>
    </source>
</reference>
<organism evidence="1 2">
    <name type="scientific">Rhodococcoides fascians</name>
    <name type="common">Rhodococcus fascians</name>
    <dbReference type="NCBI Taxonomy" id="1828"/>
    <lineage>
        <taxon>Bacteria</taxon>
        <taxon>Bacillati</taxon>
        <taxon>Actinomycetota</taxon>
        <taxon>Actinomycetes</taxon>
        <taxon>Mycobacteriales</taxon>
        <taxon>Nocardiaceae</taxon>
        <taxon>Rhodococcoides</taxon>
    </lineage>
</organism>
<keyword evidence="2" id="KW-1185">Reference proteome</keyword>
<dbReference type="Proteomes" id="UP000076038">
    <property type="component" value="Chromosome"/>
</dbReference>
<dbReference type="PATRIC" id="fig|1653479.3.peg.4031"/>
<accession>A0A143QR81</accession>
<gene>
    <name evidence="1" type="ORF">A3Q41_03977</name>
</gene>
<sequence length="177" mass="18988">MEPNLLPVVTAPGKALPHLYQRASTSAKSTARDSVPFVGGAETVACSIGIEFVNEHDMGADVGSEGTHFVVEEVNAGTHANGFGRTDDGRAFAFRVQRSTLYVKIYRADVVSAVPDRTEVDAVAEHSVTEIDLTDERSIIGVVRDAVAHAQQLSDVSLRDTAVRAFFNRVNSALEGF</sequence>
<dbReference type="AlphaFoldDB" id="A0A143QR81"/>
<protein>
    <submittedName>
        <fullName evidence="1">Uncharacterized protein</fullName>
    </submittedName>
</protein>
<evidence type="ECO:0000313" key="1">
    <source>
        <dbReference type="EMBL" id="AMY25258.1"/>
    </source>
</evidence>
<name>A0A143QR81_RHOFA</name>
<proteinExistence type="predicted"/>
<dbReference type="EMBL" id="CP015220">
    <property type="protein sequence ID" value="AMY25258.1"/>
    <property type="molecule type" value="Genomic_DNA"/>
</dbReference>
<evidence type="ECO:0000313" key="2">
    <source>
        <dbReference type="Proteomes" id="UP000076038"/>
    </source>
</evidence>
<dbReference type="KEGG" id="rhs:A3Q41_03977"/>
<dbReference type="GeneID" id="93554136"/>
<reference evidence="2" key="2">
    <citation type="submission" date="2016-04" db="EMBL/GenBank/DDBJ databases">
        <title>Complete Genome and Plasmid Sequences for Rhodococcus fascians D188 and Draft Sequences for Rhodococcus spp. Isolates PBTS 1 and PBTS 2.</title>
        <authorList>
            <person name="Stamer R."/>
            <person name="Vereecke D."/>
            <person name="Zhang Y."/>
            <person name="Schilkey F."/>
            <person name="Devitt N."/>
            <person name="Randall J."/>
        </authorList>
    </citation>
    <scope>NUCLEOTIDE SEQUENCE [LARGE SCALE GENOMIC DNA]</scope>
    <source>
        <strain evidence="2">PBTS2</strain>
    </source>
</reference>
<dbReference type="RefSeq" id="WP_228139215.1">
    <property type="nucleotide sequence ID" value="NZ_CAKKLU010000005.1"/>
</dbReference>